<dbReference type="PANTHER" id="PTHR33317">
    <property type="entry name" value="POLYNUCLEOTIDYL TRANSFERASE, RIBONUCLEASE H-LIKE SUPERFAMILY PROTEIN"/>
    <property type="match status" value="1"/>
</dbReference>
<dbReference type="InterPro" id="IPR012337">
    <property type="entry name" value="RNaseH-like_sf"/>
</dbReference>
<organism evidence="6 7">
    <name type="scientific">Fragilariopsis cylindrus CCMP1102</name>
    <dbReference type="NCBI Taxonomy" id="635003"/>
    <lineage>
        <taxon>Eukaryota</taxon>
        <taxon>Sar</taxon>
        <taxon>Stramenopiles</taxon>
        <taxon>Ochrophyta</taxon>
        <taxon>Bacillariophyta</taxon>
        <taxon>Bacillariophyceae</taxon>
        <taxon>Bacillariophycidae</taxon>
        <taxon>Bacillariales</taxon>
        <taxon>Bacillariaceae</taxon>
        <taxon>Fragilariopsis</taxon>
    </lineage>
</organism>
<dbReference type="NCBIfam" id="TIGR00250">
    <property type="entry name" value="RNAse_H_YqgF"/>
    <property type="match status" value="1"/>
</dbReference>
<keyword evidence="1" id="KW-0963">Cytoplasm</keyword>
<dbReference type="EMBL" id="KV784361">
    <property type="protein sequence ID" value="OEU13726.1"/>
    <property type="molecule type" value="Genomic_DNA"/>
</dbReference>
<feature type="non-terminal residue" evidence="6">
    <location>
        <position position="1"/>
    </location>
</feature>
<dbReference type="GO" id="GO:0000967">
    <property type="term" value="P:rRNA 5'-end processing"/>
    <property type="evidence" value="ECO:0007669"/>
    <property type="project" value="TreeGrafter"/>
</dbReference>
<evidence type="ECO:0000313" key="6">
    <source>
        <dbReference type="EMBL" id="OEU13726.1"/>
    </source>
</evidence>
<gene>
    <name evidence="6" type="ORF">FRACYDRAFT_143320</name>
</gene>
<keyword evidence="4" id="KW-0378">Hydrolase</keyword>
<accession>A0A1E7F6F0</accession>
<evidence type="ECO:0000259" key="5">
    <source>
        <dbReference type="SMART" id="SM00732"/>
    </source>
</evidence>
<dbReference type="SMART" id="SM00732">
    <property type="entry name" value="YqgFc"/>
    <property type="match status" value="1"/>
</dbReference>
<dbReference type="Proteomes" id="UP000095751">
    <property type="component" value="Unassembled WGS sequence"/>
</dbReference>
<dbReference type="HAMAP" id="MF_00651">
    <property type="entry name" value="Nuclease_YqgF"/>
    <property type="match status" value="1"/>
</dbReference>
<name>A0A1E7F6F0_9STRA</name>
<dbReference type="PANTHER" id="PTHR33317:SF4">
    <property type="entry name" value="POLYNUCLEOTIDYL TRANSFERASE, RIBONUCLEASE H-LIKE SUPERFAMILY PROTEIN"/>
    <property type="match status" value="1"/>
</dbReference>
<evidence type="ECO:0000256" key="3">
    <source>
        <dbReference type="ARBA" id="ARBA00022722"/>
    </source>
</evidence>
<keyword evidence="7" id="KW-1185">Reference proteome</keyword>
<dbReference type="InParanoid" id="A0A1E7F6F0"/>
<dbReference type="OrthoDB" id="430851at2759"/>
<evidence type="ECO:0000313" key="7">
    <source>
        <dbReference type="Proteomes" id="UP000095751"/>
    </source>
</evidence>
<dbReference type="InterPro" id="IPR037027">
    <property type="entry name" value="YqgF/RNaseH-like_dom_sf"/>
</dbReference>
<dbReference type="Gene3D" id="3.30.420.140">
    <property type="entry name" value="YqgF/RNase H-like domain"/>
    <property type="match status" value="1"/>
</dbReference>
<protein>
    <submittedName>
        <fullName evidence="6">Ribonuclease H-like protein</fullName>
    </submittedName>
</protein>
<dbReference type="CDD" id="cd16964">
    <property type="entry name" value="YqgF"/>
    <property type="match status" value="1"/>
</dbReference>
<evidence type="ECO:0000256" key="4">
    <source>
        <dbReference type="ARBA" id="ARBA00022801"/>
    </source>
</evidence>
<feature type="non-terminal residue" evidence="6">
    <location>
        <position position="168"/>
    </location>
</feature>
<proteinExistence type="inferred from homology"/>
<dbReference type="AlphaFoldDB" id="A0A1E7F6F0"/>
<dbReference type="GO" id="GO:0016787">
    <property type="term" value="F:hydrolase activity"/>
    <property type="evidence" value="ECO:0007669"/>
    <property type="project" value="UniProtKB-KW"/>
</dbReference>
<dbReference type="InterPro" id="IPR005227">
    <property type="entry name" value="YqgF"/>
</dbReference>
<dbReference type="Pfam" id="PF03652">
    <property type="entry name" value="RuvX"/>
    <property type="match status" value="1"/>
</dbReference>
<keyword evidence="3" id="KW-0540">Nuclease</keyword>
<evidence type="ECO:0000256" key="1">
    <source>
        <dbReference type="ARBA" id="ARBA00022490"/>
    </source>
</evidence>
<evidence type="ECO:0000256" key="2">
    <source>
        <dbReference type="ARBA" id="ARBA00022517"/>
    </source>
</evidence>
<dbReference type="SUPFAM" id="SSF53098">
    <property type="entry name" value="Ribonuclease H-like"/>
    <property type="match status" value="1"/>
</dbReference>
<feature type="domain" description="YqgF/RNase H-like" evidence="5">
    <location>
        <begin position="4"/>
        <end position="113"/>
    </location>
</feature>
<dbReference type="KEGG" id="fcy:FRACYDRAFT_143320"/>
<dbReference type="GO" id="GO:0004518">
    <property type="term" value="F:nuclease activity"/>
    <property type="evidence" value="ECO:0007669"/>
    <property type="project" value="UniProtKB-KW"/>
</dbReference>
<dbReference type="InterPro" id="IPR006641">
    <property type="entry name" value="YqgF/RNaseH-like_dom"/>
</dbReference>
<keyword evidence="2" id="KW-0690">Ribosome biogenesis</keyword>
<reference evidence="6 7" key="1">
    <citation type="submission" date="2016-09" db="EMBL/GenBank/DDBJ databases">
        <title>Extensive genetic diversity and differential bi-allelic expression allows diatom success in the polar Southern Ocean.</title>
        <authorList>
            <consortium name="DOE Joint Genome Institute"/>
            <person name="Mock T."/>
            <person name="Otillar R.P."/>
            <person name="Strauss J."/>
            <person name="Dupont C."/>
            <person name="Frickenhaus S."/>
            <person name="Maumus F."/>
            <person name="Mcmullan M."/>
            <person name="Sanges R."/>
            <person name="Schmutz J."/>
            <person name="Toseland A."/>
            <person name="Valas R."/>
            <person name="Veluchamy A."/>
            <person name="Ward B.J."/>
            <person name="Allen A."/>
            <person name="Barry K."/>
            <person name="Falciatore A."/>
            <person name="Ferrante M."/>
            <person name="Fortunato A.E."/>
            <person name="Gloeckner G."/>
            <person name="Gruber A."/>
            <person name="Hipkin R."/>
            <person name="Janech M."/>
            <person name="Kroth P."/>
            <person name="Leese F."/>
            <person name="Lindquist E."/>
            <person name="Lyon B.R."/>
            <person name="Martin J."/>
            <person name="Mayer C."/>
            <person name="Parker M."/>
            <person name="Quesneville H."/>
            <person name="Raymond J."/>
            <person name="Uhlig C."/>
            <person name="Valentin K.U."/>
            <person name="Worden A.Z."/>
            <person name="Armbrust E.V."/>
            <person name="Bowler C."/>
            <person name="Green B."/>
            <person name="Moulton V."/>
            <person name="Van Oosterhout C."/>
            <person name="Grigoriev I."/>
        </authorList>
    </citation>
    <scope>NUCLEOTIDE SEQUENCE [LARGE SCALE GENOMIC DNA]</scope>
    <source>
        <strain evidence="6 7">CCMP1102</strain>
    </source>
</reference>
<sequence length="168" mass="18960">LLGIKSIGVDYGLVRTGIAVTIGFTPQALEVIEEERLEKQRSEVATRVVELARREKVDRIVVGLPLHKNGTEADQTKLTRKFAYDHLAKLSLRILGPDVPIFLWDERYTSKEAAARIRSRASDNGGNSGDLYGCLDAESAIIILEHYYEENHQQYNTQYLNVDVEDDN</sequence>